<accession>A0A516KUZ3</accession>
<gene>
    <name evidence="1" type="primary">25</name>
    <name evidence="1" type="ORF">SEA_FUZZBUSTER_25</name>
</gene>
<sequence length="153" mass="16594">MTVRDIPGPCPVCGAVSIAPVVQRSTLLATCNILTLKALEKLGNHMLRHGGSRSLHRDLGQRPRHVAHTIWRATPEQVDRALTGAWDVIPAQLADFGCSGVSARQVQAMLTDYVHELAATMAPHTATALRHRFQDQLGLPVYDETHEHAAVGA</sequence>
<dbReference type="EMBL" id="MN062720">
    <property type="protein sequence ID" value="QDP45509.1"/>
    <property type="molecule type" value="Genomic_DNA"/>
</dbReference>
<reference evidence="1 2" key="1">
    <citation type="submission" date="2019-06" db="EMBL/GenBank/DDBJ databases">
        <authorList>
            <person name="Austin C.R."/>
            <person name="Baumgardner C.A."/>
            <person name="Baysinger H.J."/>
            <person name="David A.M."/>
            <person name="Folse N.B."/>
            <person name="Gammon C.A."/>
            <person name="Garcia V.M."/>
            <person name="Gobble C.S."/>
            <person name="Herold B.N."/>
            <person name="Huamancondor M.S."/>
            <person name="Matheson G.R."/>
            <person name="Mondragon I."/>
            <person name="Nemes S.A."/>
            <person name="Neri L.M."/>
            <person name="Renaud V.D."/>
            <person name="Rigsbee E.A."/>
            <person name="Rockette B.M."/>
            <person name="Santiago M.R."/>
            <person name="Savage M.D."/>
            <person name="Simpson J.M."/>
            <person name="Slentz J.N."/>
            <person name="Spencer B.G."/>
            <person name="White D.J."/>
            <person name="Yarboro C.B."/>
            <person name="Anderson E.L."/>
            <person name="Wallen J.R."/>
            <person name="Gainey M.D."/>
            <person name="Garlena R.A."/>
            <person name="Russell D.A."/>
            <person name="Pope W.H."/>
            <person name="Jacobs-Sera D."/>
            <person name="Hatfull G.F."/>
        </authorList>
    </citation>
    <scope>NUCLEOTIDE SEQUENCE [LARGE SCALE GENOMIC DNA]</scope>
</reference>
<proteinExistence type="predicted"/>
<keyword evidence="2" id="KW-1185">Reference proteome</keyword>
<organism evidence="1 2">
    <name type="scientific">Microbacterium phage FuzzBuster</name>
    <dbReference type="NCBI Taxonomy" id="2590935"/>
    <lineage>
        <taxon>Viruses</taxon>
        <taxon>Duplodnaviria</taxon>
        <taxon>Heunggongvirae</taxon>
        <taxon>Uroviricota</taxon>
        <taxon>Caudoviricetes</taxon>
        <taxon>Hodgkinviridae</taxon>
        <taxon>Fuzzbustervirus</taxon>
        <taxon>Fuzzbustervirus fuzzbuster</taxon>
    </lineage>
</organism>
<name>A0A516KUZ3_9CAUD</name>
<evidence type="ECO:0000313" key="2">
    <source>
        <dbReference type="Proteomes" id="UP000315280"/>
    </source>
</evidence>
<dbReference type="Proteomes" id="UP000315280">
    <property type="component" value="Segment"/>
</dbReference>
<protein>
    <submittedName>
        <fullName evidence="1">Uncharacterized protein</fullName>
    </submittedName>
</protein>
<evidence type="ECO:0000313" key="1">
    <source>
        <dbReference type="EMBL" id="QDP45509.1"/>
    </source>
</evidence>